<dbReference type="EMBL" id="GG662257">
    <property type="protein sequence ID" value="EAS06920.4"/>
    <property type="molecule type" value="Genomic_DNA"/>
</dbReference>
<protein>
    <submittedName>
        <fullName evidence="2">Sec23/Sec24 trunk domain protein</fullName>
    </submittedName>
</protein>
<dbReference type="KEGG" id="tet:TTHERM_00726400"/>
<dbReference type="eggNOG" id="ENOG502RH4Z">
    <property type="taxonomic scope" value="Eukaryota"/>
</dbReference>
<dbReference type="Proteomes" id="UP000009168">
    <property type="component" value="Unassembled WGS sequence"/>
</dbReference>
<dbReference type="OrthoDB" id="10064214at2759"/>
<sequence>MKQNIKNTFNKIKNKRQIKTNLMGNASSEVCVNQNYVSQQKINTNIFMVNFSFIQDNQYQIAQLNNPQCQNCMAFFNKYSISNLIDQNEATQFNKNLIQKAQTFFYQKANQALHSEKLIWVCEFCYFPNIIENLDQQIVQDAVNIQGYFEKTQQPQIKNAQQEQQQTQLENFTKNSGEQLIYVLDNSGSMSSVESYVKNGGVVQLSRKQSVIQSIQEMSNQGNSLQNKEIQLIVFSDEVQIYTNIQDKPHNVSSSSLNNWDQLIASVQGIQEQMVGVPAEQVNDLLTIYRKSNKMGSTALGPAILSAVEIAKSNRGSQIILCTDGMANQGLGSISQQQQSTQFYQDVAQYAKQKGVQVSIIGIGDDKMGLQVIGKLAEKTNGSVFKIDLSNLNDKLDNILQDKMIASDVKMKIFIHKNVVLEDRAKDDLEVDVGNATRESCITFEYLIQHPEELKDVSSIPFQAQIEYTDLNGQRQFIVVTKQIKTTQNAQEVDNNLNMEIVEKRMAQKCANLIKQGDAKQAKQYQQQWNSFVEKNDNYTDYQQQLKQQQQMIEKLASEGADNEKAQVQLQQMQQGKFWK</sequence>
<dbReference type="CDD" id="cd00198">
    <property type="entry name" value="vWFA"/>
    <property type="match status" value="1"/>
</dbReference>
<accession>Q24GF1</accession>
<keyword evidence="3" id="KW-1185">Reference proteome</keyword>
<organism evidence="2 3">
    <name type="scientific">Tetrahymena thermophila (strain SB210)</name>
    <dbReference type="NCBI Taxonomy" id="312017"/>
    <lineage>
        <taxon>Eukaryota</taxon>
        <taxon>Sar</taxon>
        <taxon>Alveolata</taxon>
        <taxon>Ciliophora</taxon>
        <taxon>Intramacronucleata</taxon>
        <taxon>Oligohymenophorea</taxon>
        <taxon>Hymenostomatida</taxon>
        <taxon>Tetrahymenina</taxon>
        <taxon>Tetrahymenidae</taxon>
        <taxon>Tetrahymena</taxon>
    </lineage>
</organism>
<dbReference type="InterPro" id="IPR050550">
    <property type="entry name" value="SEC23_SEC24_subfamily"/>
</dbReference>
<reference evidence="3" key="1">
    <citation type="journal article" date="2006" name="PLoS Biol.">
        <title>Macronuclear genome sequence of the ciliate Tetrahymena thermophila, a model eukaryote.</title>
        <authorList>
            <person name="Eisen J.A."/>
            <person name="Coyne R.S."/>
            <person name="Wu M."/>
            <person name="Wu D."/>
            <person name="Thiagarajan M."/>
            <person name="Wortman J.R."/>
            <person name="Badger J.H."/>
            <person name="Ren Q."/>
            <person name="Amedeo P."/>
            <person name="Jones K.M."/>
            <person name="Tallon L.J."/>
            <person name="Delcher A.L."/>
            <person name="Salzberg S.L."/>
            <person name="Silva J.C."/>
            <person name="Haas B.J."/>
            <person name="Majoros W.H."/>
            <person name="Farzad M."/>
            <person name="Carlton J.M."/>
            <person name="Smith R.K. Jr."/>
            <person name="Garg J."/>
            <person name="Pearlman R.E."/>
            <person name="Karrer K.M."/>
            <person name="Sun L."/>
            <person name="Manning G."/>
            <person name="Elde N.C."/>
            <person name="Turkewitz A.P."/>
            <person name="Asai D.J."/>
            <person name="Wilkes D.E."/>
            <person name="Wang Y."/>
            <person name="Cai H."/>
            <person name="Collins K."/>
            <person name="Stewart B.A."/>
            <person name="Lee S.R."/>
            <person name="Wilamowska K."/>
            <person name="Weinberg Z."/>
            <person name="Ruzzo W.L."/>
            <person name="Wloga D."/>
            <person name="Gaertig J."/>
            <person name="Frankel J."/>
            <person name="Tsao C.-C."/>
            <person name="Gorovsky M.A."/>
            <person name="Keeling P.J."/>
            <person name="Waller R.F."/>
            <person name="Patron N.J."/>
            <person name="Cherry J.M."/>
            <person name="Stover N.A."/>
            <person name="Krieger C.J."/>
            <person name="del Toro C."/>
            <person name="Ryder H.F."/>
            <person name="Williamson S.C."/>
            <person name="Barbeau R.A."/>
            <person name="Hamilton E.P."/>
            <person name="Orias E."/>
        </authorList>
    </citation>
    <scope>NUCLEOTIDE SEQUENCE [LARGE SCALE GENOMIC DNA]</scope>
    <source>
        <strain evidence="3">SB210</strain>
    </source>
</reference>
<dbReference type="GO" id="GO:0070971">
    <property type="term" value="C:endoplasmic reticulum exit site"/>
    <property type="evidence" value="ECO:0007669"/>
    <property type="project" value="TreeGrafter"/>
</dbReference>
<name>Q24GF1_TETTS</name>
<dbReference type="RefSeq" id="XP_001027162.4">
    <property type="nucleotide sequence ID" value="XM_001027162.4"/>
</dbReference>
<dbReference type="GO" id="GO:0000149">
    <property type="term" value="F:SNARE binding"/>
    <property type="evidence" value="ECO:0007669"/>
    <property type="project" value="TreeGrafter"/>
</dbReference>
<evidence type="ECO:0000313" key="2">
    <source>
        <dbReference type="EMBL" id="EAS06920.4"/>
    </source>
</evidence>
<evidence type="ECO:0000259" key="1">
    <source>
        <dbReference type="PROSITE" id="PS50234"/>
    </source>
</evidence>
<dbReference type="GeneID" id="7838634"/>
<dbReference type="SUPFAM" id="SSF53300">
    <property type="entry name" value="vWA-like"/>
    <property type="match status" value="1"/>
</dbReference>
<dbReference type="InParanoid" id="Q24GF1"/>
<dbReference type="PROSITE" id="PS50234">
    <property type="entry name" value="VWFA"/>
    <property type="match status" value="1"/>
</dbReference>
<evidence type="ECO:0000313" key="3">
    <source>
        <dbReference type="Proteomes" id="UP000009168"/>
    </source>
</evidence>
<dbReference type="GO" id="GO:0030127">
    <property type="term" value="C:COPII vesicle coat"/>
    <property type="evidence" value="ECO:0007669"/>
    <property type="project" value="TreeGrafter"/>
</dbReference>
<dbReference type="PANTHER" id="PTHR13803:SF36">
    <property type="entry name" value="TYPE A VON WILLEBRAND FACTOR DOMAIN-CONTAINING PROTEIN"/>
    <property type="match status" value="1"/>
</dbReference>
<dbReference type="SMART" id="SM00327">
    <property type="entry name" value="VWA"/>
    <property type="match status" value="1"/>
</dbReference>
<dbReference type="GO" id="GO:0090110">
    <property type="term" value="P:COPII-coated vesicle cargo loading"/>
    <property type="evidence" value="ECO:0007669"/>
    <property type="project" value="TreeGrafter"/>
</dbReference>
<dbReference type="HOGENOM" id="CLU_488782_0_0_1"/>
<proteinExistence type="predicted"/>
<dbReference type="InterPro" id="IPR036465">
    <property type="entry name" value="vWFA_dom_sf"/>
</dbReference>
<dbReference type="PANTHER" id="PTHR13803">
    <property type="entry name" value="SEC24-RELATED PROTEIN"/>
    <property type="match status" value="1"/>
</dbReference>
<feature type="domain" description="VWFA" evidence="1">
    <location>
        <begin position="179"/>
        <end position="404"/>
    </location>
</feature>
<dbReference type="AlphaFoldDB" id="Q24GF1"/>
<dbReference type="GO" id="GO:0008270">
    <property type="term" value="F:zinc ion binding"/>
    <property type="evidence" value="ECO:0007669"/>
    <property type="project" value="TreeGrafter"/>
</dbReference>
<dbReference type="Gene3D" id="3.40.50.410">
    <property type="entry name" value="von Willebrand factor, type A domain"/>
    <property type="match status" value="1"/>
</dbReference>
<gene>
    <name evidence="2" type="ORF">TTHERM_00726400</name>
</gene>
<dbReference type="STRING" id="312017.Q24GF1"/>
<dbReference type="InterPro" id="IPR002035">
    <property type="entry name" value="VWF_A"/>
</dbReference>